<name>A0AAV1C181_OLDCO</name>
<organism evidence="5 6">
    <name type="scientific">Oldenlandia corymbosa var. corymbosa</name>
    <dbReference type="NCBI Taxonomy" id="529605"/>
    <lineage>
        <taxon>Eukaryota</taxon>
        <taxon>Viridiplantae</taxon>
        <taxon>Streptophyta</taxon>
        <taxon>Embryophyta</taxon>
        <taxon>Tracheophyta</taxon>
        <taxon>Spermatophyta</taxon>
        <taxon>Magnoliopsida</taxon>
        <taxon>eudicotyledons</taxon>
        <taxon>Gunneridae</taxon>
        <taxon>Pentapetalae</taxon>
        <taxon>asterids</taxon>
        <taxon>lamiids</taxon>
        <taxon>Gentianales</taxon>
        <taxon>Rubiaceae</taxon>
        <taxon>Rubioideae</taxon>
        <taxon>Spermacoceae</taxon>
        <taxon>Hedyotis-Oldenlandia complex</taxon>
        <taxon>Oldenlandia</taxon>
    </lineage>
</organism>
<dbReference type="InterPro" id="IPR032413">
    <property type="entry name" value="Arm_3"/>
</dbReference>
<dbReference type="SMART" id="SM00185">
    <property type="entry name" value="ARM"/>
    <property type="match status" value="2"/>
</dbReference>
<dbReference type="Pfam" id="PF16186">
    <property type="entry name" value="Arm_3"/>
    <property type="match status" value="1"/>
</dbReference>
<keyword evidence="4" id="KW-0653">Protein transport</keyword>
<dbReference type="InterPro" id="IPR000225">
    <property type="entry name" value="Armadillo"/>
</dbReference>
<dbReference type="PANTHER" id="PTHR23316">
    <property type="entry name" value="IMPORTIN ALPHA"/>
    <property type="match status" value="1"/>
</dbReference>
<keyword evidence="2" id="KW-0813">Transport</keyword>
<sequence length="188" mass="21146">MANKERGTANDHVLSSACWALSYLSDGSNDGVEAIMEAGVCPRLVELLKHPSACVQIPAIRTVSNIARDERWRQAAIDVGELIESLIDLLETAEFAIKKEVVQAFVNVISGRTSGSVAVQRVKRTTDFNFVVKLIYEAQQGLDKIEALQSHDNDEIREKALEVWEPLYNEAPHVWKFFEWLGFLSLWC</sequence>
<dbReference type="EMBL" id="OX459118">
    <property type="protein sequence ID" value="CAI9089429.1"/>
    <property type="molecule type" value="Genomic_DNA"/>
</dbReference>
<accession>A0AAV1C181</accession>
<keyword evidence="6" id="KW-1185">Reference proteome</keyword>
<evidence type="ECO:0000313" key="6">
    <source>
        <dbReference type="Proteomes" id="UP001161247"/>
    </source>
</evidence>
<protein>
    <submittedName>
        <fullName evidence="5">OLC1v1024001C1</fullName>
    </submittedName>
</protein>
<keyword evidence="3" id="KW-0677">Repeat</keyword>
<dbReference type="GO" id="GO:0015031">
    <property type="term" value="P:protein transport"/>
    <property type="evidence" value="ECO:0007669"/>
    <property type="project" value="UniProtKB-KW"/>
</dbReference>
<reference evidence="5" key="1">
    <citation type="submission" date="2023-03" db="EMBL/GenBank/DDBJ databases">
        <authorList>
            <person name="Julca I."/>
        </authorList>
    </citation>
    <scope>NUCLEOTIDE SEQUENCE</scope>
</reference>
<gene>
    <name evidence="5" type="ORF">OLC1_LOCUS1774</name>
</gene>
<evidence type="ECO:0000256" key="4">
    <source>
        <dbReference type="ARBA" id="ARBA00022927"/>
    </source>
</evidence>
<dbReference type="Gene3D" id="1.25.10.10">
    <property type="entry name" value="Leucine-rich Repeat Variant"/>
    <property type="match status" value="1"/>
</dbReference>
<comment type="similarity">
    <text evidence="1">Belongs to the importin alpha family.</text>
</comment>
<dbReference type="Pfam" id="PF00514">
    <property type="entry name" value="Arm"/>
    <property type="match status" value="1"/>
</dbReference>
<evidence type="ECO:0000313" key="5">
    <source>
        <dbReference type="EMBL" id="CAI9089429.1"/>
    </source>
</evidence>
<dbReference type="InterPro" id="IPR011989">
    <property type="entry name" value="ARM-like"/>
</dbReference>
<evidence type="ECO:0000256" key="3">
    <source>
        <dbReference type="ARBA" id="ARBA00022737"/>
    </source>
</evidence>
<dbReference type="AlphaFoldDB" id="A0AAV1C181"/>
<evidence type="ECO:0000256" key="2">
    <source>
        <dbReference type="ARBA" id="ARBA00022448"/>
    </source>
</evidence>
<evidence type="ECO:0000256" key="1">
    <source>
        <dbReference type="ARBA" id="ARBA00010394"/>
    </source>
</evidence>
<proteinExistence type="inferred from homology"/>
<dbReference type="SUPFAM" id="SSF48371">
    <property type="entry name" value="ARM repeat"/>
    <property type="match status" value="1"/>
</dbReference>
<dbReference type="Proteomes" id="UP001161247">
    <property type="component" value="Chromosome 1"/>
</dbReference>
<dbReference type="InterPro" id="IPR016024">
    <property type="entry name" value="ARM-type_fold"/>
</dbReference>